<dbReference type="GO" id="GO:0015341">
    <property type="term" value="F:zinc efflux antiporter activity"/>
    <property type="evidence" value="ECO:0007669"/>
    <property type="project" value="TreeGrafter"/>
</dbReference>
<dbReference type="eggNOG" id="COG3965">
    <property type="taxonomic scope" value="Bacteria"/>
</dbReference>
<feature type="transmembrane region" description="Helical" evidence="6">
    <location>
        <begin position="78"/>
        <end position="96"/>
    </location>
</feature>
<evidence type="ECO:0000259" key="7">
    <source>
        <dbReference type="Pfam" id="PF01545"/>
    </source>
</evidence>
<evidence type="ECO:0000256" key="5">
    <source>
        <dbReference type="ARBA" id="ARBA00023136"/>
    </source>
</evidence>
<evidence type="ECO:0000313" key="9">
    <source>
        <dbReference type="Proteomes" id="UP000029052"/>
    </source>
</evidence>
<dbReference type="Pfam" id="PF01545">
    <property type="entry name" value="Cation_efflux"/>
    <property type="match status" value="1"/>
</dbReference>
<dbReference type="GO" id="GO:0006882">
    <property type="term" value="P:intracellular zinc ion homeostasis"/>
    <property type="evidence" value="ECO:0007669"/>
    <property type="project" value="TreeGrafter"/>
</dbReference>
<keyword evidence="5 6" id="KW-0472">Membrane</keyword>
<dbReference type="AlphaFoldDB" id="A0A087BAZ9"/>
<organism evidence="8 9">
    <name type="scientific">Bifidobacterium magnum</name>
    <dbReference type="NCBI Taxonomy" id="1692"/>
    <lineage>
        <taxon>Bacteria</taxon>
        <taxon>Bacillati</taxon>
        <taxon>Actinomycetota</taxon>
        <taxon>Actinomycetes</taxon>
        <taxon>Bifidobacteriales</taxon>
        <taxon>Bifidobacteriaceae</taxon>
        <taxon>Bifidobacterium</taxon>
    </lineage>
</organism>
<keyword evidence="4 6" id="KW-1133">Transmembrane helix</keyword>
<evidence type="ECO:0000256" key="2">
    <source>
        <dbReference type="ARBA" id="ARBA00022448"/>
    </source>
</evidence>
<feature type="transmembrane region" description="Helical" evidence="6">
    <location>
        <begin position="116"/>
        <end position="137"/>
    </location>
</feature>
<feature type="domain" description="Cation efflux protein transmembrane" evidence="7">
    <location>
        <begin position="11"/>
        <end position="219"/>
    </location>
</feature>
<gene>
    <name evidence="8" type="ORF">BMAGN_0148</name>
</gene>
<keyword evidence="3 6" id="KW-0812">Transmembrane</keyword>
<comment type="subcellular location">
    <subcellularLocation>
        <location evidence="1">Membrane</location>
        <topology evidence="1">Multi-pass membrane protein</topology>
    </subcellularLocation>
</comment>
<feature type="transmembrane region" description="Helical" evidence="6">
    <location>
        <begin position="12"/>
        <end position="31"/>
    </location>
</feature>
<evidence type="ECO:0000256" key="1">
    <source>
        <dbReference type="ARBA" id="ARBA00004141"/>
    </source>
</evidence>
<dbReference type="PANTHER" id="PTHR43840:SF15">
    <property type="entry name" value="MITOCHONDRIAL METAL TRANSPORTER 1-RELATED"/>
    <property type="match status" value="1"/>
</dbReference>
<dbReference type="SUPFAM" id="SSF161111">
    <property type="entry name" value="Cation efflux protein transmembrane domain-like"/>
    <property type="match status" value="1"/>
</dbReference>
<dbReference type="GO" id="GO:0005886">
    <property type="term" value="C:plasma membrane"/>
    <property type="evidence" value="ECO:0007669"/>
    <property type="project" value="TreeGrafter"/>
</dbReference>
<dbReference type="InterPro" id="IPR058533">
    <property type="entry name" value="Cation_efflux_TM"/>
</dbReference>
<evidence type="ECO:0000256" key="4">
    <source>
        <dbReference type="ARBA" id="ARBA00022989"/>
    </source>
</evidence>
<proteinExistence type="predicted"/>
<dbReference type="GO" id="GO:0015093">
    <property type="term" value="F:ferrous iron transmembrane transporter activity"/>
    <property type="evidence" value="ECO:0007669"/>
    <property type="project" value="TreeGrafter"/>
</dbReference>
<sequence length="301" mass="33558">MDQKSIEQRALVVGIVVNIITMVGGFVVFFITGLKAMFLDAAFTAIAVASGGVAAILSKTTARTTQRYPNGKFALEPMYAIGKSIFTISLLAFSFIEVLREAIDYFFLGVRHKLEFGPVVIYQIAAVALCLWLVWYYRHENKRIGNVSTMLKAEANGTWVDGIISMGIGIVAVIVFLIPEHSPLDFLHYTGDFFITTAIVILTTKEPWSVLREAFVELVGGVHENDDLMEYVEDRIARLVPADLKLDRVQLFKTGMNFDVQVFLHGTGQSIDVDELVGARQRMEGALQEKLHLVNVDFVFE</sequence>
<dbReference type="EMBL" id="JGZB01000004">
    <property type="protein sequence ID" value="KFI68199.1"/>
    <property type="molecule type" value="Genomic_DNA"/>
</dbReference>
<dbReference type="InterPro" id="IPR027469">
    <property type="entry name" value="Cation_efflux_TMD_sf"/>
</dbReference>
<feature type="transmembrane region" description="Helical" evidence="6">
    <location>
        <begin position="158"/>
        <end position="178"/>
    </location>
</feature>
<evidence type="ECO:0000256" key="3">
    <source>
        <dbReference type="ARBA" id="ARBA00022692"/>
    </source>
</evidence>
<dbReference type="RefSeq" id="WP_022859958.1">
    <property type="nucleotide sequence ID" value="NZ_JGZB01000004.1"/>
</dbReference>
<dbReference type="STRING" id="1692.BMAGN_0148"/>
<evidence type="ECO:0000313" key="8">
    <source>
        <dbReference type="EMBL" id="KFI68199.1"/>
    </source>
</evidence>
<evidence type="ECO:0000256" key="6">
    <source>
        <dbReference type="SAM" id="Phobius"/>
    </source>
</evidence>
<accession>A0A087BAZ9</accession>
<dbReference type="Gene3D" id="1.20.1510.10">
    <property type="entry name" value="Cation efflux protein transmembrane domain"/>
    <property type="match status" value="1"/>
</dbReference>
<keyword evidence="2" id="KW-0813">Transport</keyword>
<dbReference type="PANTHER" id="PTHR43840">
    <property type="entry name" value="MITOCHONDRIAL METAL TRANSPORTER 1-RELATED"/>
    <property type="match status" value="1"/>
</dbReference>
<reference evidence="8 9" key="1">
    <citation type="submission" date="2014-03" db="EMBL/GenBank/DDBJ databases">
        <title>Genomics of Bifidobacteria.</title>
        <authorList>
            <person name="Ventura M."/>
            <person name="Milani C."/>
            <person name="Lugli G.A."/>
        </authorList>
    </citation>
    <scope>NUCLEOTIDE SEQUENCE [LARGE SCALE GENOMIC DNA]</scope>
    <source>
        <strain evidence="8 9">LMG 11591</strain>
    </source>
</reference>
<name>A0A087BAZ9_9BIFI</name>
<comment type="caution">
    <text evidence="8">The sequence shown here is derived from an EMBL/GenBank/DDBJ whole genome shotgun (WGS) entry which is preliminary data.</text>
</comment>
<dbReference type="InterPro" id="IPR050291">
    <property type="entry name" value="CDF_Transporter"/>
</dbReference>
<feature type="transmembrane region" description="Helical" evidence="6">
    <location>
        <begin position="37"/>
        <end position="57"/>
    </location>
</feature>
<dbReference type="Proteomes" id="UP000029052">
    <property type="component" value="Unassembled WGS sequence"/>
</dbReference>
<protein>
    <submittedName>
        <fullName evidence="8">Cation diffusion facilitator transporter</fullName>
    </submittedName>
</protein>
<dbReference type="GO" id="GO:0015086">
    <property type="term" value="F:cadmium ion transmembrane transporter activity"/>
    <property type="evidence" value="ECO:0007669"/>
    <property type="project" value="TreeGrafter"/>
</dbReference>
<keyword evidence="9" id="KW-1185">Reference proteome</keyword>